<accession>A0A3P3EPA1</accession>
<reference evidence="8 9" key="1">
    <citation type="submission" date="2018-11" db="EMBL/GenBank/DDBJ databases">
        <title>the genome of Mesorhizobium tamadayense DSM 28320.</title>
        <authorList>
            <person name="Gao J."/>
        </authorList>
    </citation>
    <scope>NUCLEOTIDE SEQUENCE [LARGE SCALE GENOMIC DNA]</scope>
    <source>
        <strain evidence="8 9">DSM 28320</strain>
    </source>
</reference>
<dbReference type="Proteomes" id="UP000273786">
    <property type="component" value="Unassembled WGS sequence"/>
</dbReference>
<dbReference type="InterPro" id="IPR016163">
    <property type="entry name" value="Ald_DH_C"/>
</dbReference>
<dbReference type="SUPFAM" id="SSF53720">
    <property type="entry name" value="ALDH-like"/>
    <property type="match status" value="1"/>
</dbReference>
<evidence type="ECO:0000313" key="9">
    <source>
        <dbReference type="Proteomes" id="UP000273786"/>
    </source>
</evidence>
<dbReference type="Gene3D" id="3.40.605.10">
    <property type="entry name" value="Aldehyde Dehydrogenase, Chain A, domain 1"/>
    <property type="match status" value="1"/>
</dbReference>
<evidence type="ECO:0000313" key="8">
    <source>
        <dbReference type="EMBL" id="RRH88240.1"/>
    </source>
</evidence>
<evidence type="ECO:0000256" key="1">
    <source>
        <dbReference type="ARBA" id="ARBA00009986"/>
    </source>
</evidence>
<keyword evidence="2" id="KW-0630">Potassium</keyword>
<dbReference type="InterPro" id="IPR050740">
    <property type="entry name" value="Aldehyde_DH_Superfamily"/>
</dbReference>
<keyword evidence="3 6" id="KW-0560">Oxidoreductase</keyword>
<protein>
    <submittedName>
        <fullName evidence="8">NAD-dependent succinate-semialdehyde dehydrogenase</fullName>
    </submittedName>
</protein>
<comment type="similarity">
    <text evidence="1 6">Belongs to the aldehyde dehydrogenase family.</text>
</comment>
<dbReference type="PANTHER" id="PTHR43353">
    <property type="entry name" value="SUCCINATE-SEMIALDEHYDE DEHYDROGENASE, MITOCHONDRIAL"/>
    <property type="match status" value="1"/>
</dbReference>
<evidence type="ECO:0000256" key="5">
    <source>
        <dbReference type="PROSITE-ProRule" id="PRU10007"/>
    </source>
</evidence>
<evidence type="ECO:0000256" key="4">
    <source>
        <dbReference type="ARBA" id="ARBA00023097"/>
    </source>
</evidence>
<sequence>MMSYVKPNPVQKTYAESQSDVAAVAGKARTQLFIGGRWLHAKNALAFDVVDPSTAQVIATVADGEVADAIAAVDAAAAAAEPWKATSPRCRSDMLMKCFHLMTERSDWLARLISVENGKALADARSEVAYAAEFFRWYAEEAVRNRGEFGLAPSGANQIIVNQEPIGIAVLVTPWNFPAAMATRKIAPALAAGCTCVLKPAAETPLAALAIGEIMADAGAPGGVVNVLTTRTAGPVVSALLHDKRVRKLSFTGSTGVGRILLKEAADQVVSCSMELGGNAPFVVFDDADLDVAVAGAMAAKMRNGGEACTAANRFYVQRGILEDFTRRLGKEMAALKVGPGLVPGTQLGPLITKAAMSKVASLVEDAVAKGARVVTGGSRYDGDGFFYPPTVLADVPADAALLNEEIFGPVAPIVAFDTEDEVVRMANDTEYGLVSYVFSRDLKRALAVAGRIESGMVGINRGVVSDAAAPFGGMKQSGLGREGGHHGMLEYLETKYIATGW</sequence>
<dbReference type="AlphaFoldDB" id="A0A3P3EPA1"/>
<evidence type="ECO:0000259" key="7">
    <source>
        <dbReference type="Pfam" id="PF00171"/>
    </source>
</evidence>
<evidence type="ECO:0000256" key="3">
    <source>
        <dbReference type="ARBA" id="ARBA00023002"/>
    </source>
</evidence>
<dbReference type="InterPro" id="IPR016162">
    <property type="entry name" value="Ald_DH_N"/>
</dbReference>
<feature type="active site" evidence="5">
    <location>
        <position position="275"/>
    </location>
</feature>
<dbReference type="Gene3D" id="3.40.309.10">
    <property type="entry name" value="Aldehyde Dehydrogenase, Chain A, domain 2"/>
    <property type="match status" value="1"/>
</dbReference>
<dbReference type="GO" id="GO:0004777">
    <property type="term" value="F:succinate-semialdehyde dehydrogenase (NAD+) activity"/>
    <property type="evidence" value="ECO:0007669"/>
    <property type="project" value="TreeGrafter"/>
</dbReference>
<evidence type="ECO:0000256" key="6">
    <source>
        <dbReference type="RuleBase" id="RU003345"/>
    </source>
</evidence>
<dbReference type="FunFam" id="3.40.605.10:FF:000063">
    <property type="entry name" value="Succinate-semialdehyde dehydrogenase, mitochondrial"/>
    <property type="match status" value="1"/>
</dbReference>
<comment type="caution">
    <text evidence="8">The sequence shown here is derived from an EMBL/GenBank/DDBJ whole genome shotgun (WGS) entry which is preliminary data.</text>
</comment>
<dbReference type="InterPro" id="IPR015590">
    <property type="entry name" value="Aldehyde_DH_dom"/>
</dbReference>
<dbReference type="GO" id="GO:0009450">
    <property type="term" value="P:gamma-aminobutyric acid catabolic process"/>
    <property type="evidence" value="ECO:0007669"/>
    <property type="project" value="TreeGrafter"/>
</dbReference>
<dbReference type="InterPro" id="IPR029510">
    <property type="entry name" value="Ald_DH_CS_GLU"/>
</dbReference>
<proteinExistence type="inferred from homology"/>
<dbReference type="OrthoDB" id="9812625at2"/>
<keyword evidence="4" id="KW-0558">Oxidation</keyword>
<evidence type="ECO:0000256" key="2">
    <source>
        <dbReference type="ARBA" id="ARBA00022958"/>
    </source>
</evidence>
<dbReference type="FunFam" id="3.40.309.10:FF:000004">
    <property type="entry name" value="Succinate-semialdehyde dehydrogenase I"/>
    <property type="match status" value="1"/>
</dbReference>
<name>A0A3P3EPA1_9HYPH</name>
<keyword evidence="9" id="KW-1185">Reference proteome</keyword>
<dbReference type="FunFam" id="3.40.605.10:FF:000026">
    <property type="entry name" value="Aldehyde dehydrogenase, putative"/>
    <property type="match status" value="1"/>
</dbReference>
<organism evidence="8 9">
    <name type="scientific">Mesorhizobium tamadayense</name>
    <dbReference type="NCBI Taxonomy" id="425306"/>
    <lineage>
        <taxon>Bacteria</taxon>
        <taxon>Pseudomonadati</taxon>
        <taxon>Pseudomonadota</taxon>
        <taxon>Alphaproteobacteria</taxon>
        <taxon>Hyphomicrobiales</taxon>
        <taxon>Phyllobacteriaceae</taxon>
        <taxon>Mesorhizobium</taxon>
    </lineage>
</organism>
<dbReference type="CDD" id="cd07103">
    <property type="entry name" value="ALDH_F5_SSADH_GabD"/>
    <property type="match status" value="1"/>
</dbReference>
<dbReference type="EMBL" id="RQXT01000092">
    <property type="protein sequence ID" value="RRH88240.1"/>
    <property type="molecule type" value="Genomic_DNA"/>
</dbReference>
<dbReference type="Pfam" id="PF00171">
    <property type="entry name" value="Aldedh"/>
    <property type="match status" value="1"/>
</dbReference>
<dbReference type="PROSITE" id="PS00687">
    <property type="entry name" value="ALDEHYDE_DEHYDR_GLU"/>
    <property type="match status" value="1"/>
</dbReference>
<dbReference type="InterPro" id="IPR016161">
    <property type="entry name" value="Ald_DH/histidinol_DH"/>
</dbReference>
<feature type="domain" description="Aldehyde dehydrogenase" evidence="7">
    <location>
        <begin position="38"/>
        <end position="498"/>
    </location>
</feature>
<dbReference type="PANTHER" id="PTHR43353:SF5">
    <property type="entry name" value="SUCCINATE-SEMIALDEHYDE DEHYDROGENASE, MITOCHONDRIAL"/>
    <property type="match status" value="1"/>
</dbReference>
<gene>
    <name evidence="8" type="ORF">EH240_35470</name>
</gene>